<proteinExistence type="predicted"/>
<evidence type="ECO:0000313" key="2">
    <source>
        <dbReference type="Proteomes" id="UP001063350"/>
    </source>
</evidence>
<gene>
    <name evidence="1" type="ORF">GF1_14680</name>
</gene>
<accession>A0A915U235</accession>
<dbReference type="EMBL" id="AP024233">
    <property type="protein sequence ID" value="BCO09092.1"/>
    <property type="molecule type" value="Genomic_DNA"/>
</dbReference>
<reference evidence="1" key="1">
    <citation type="submission" date="2020-12" db="EMBL/GenBank/DDBJ databases">
        <title>Desulfobium dissulfuricans gen. nov., sp. nov., a novel mesophilic, sulfate-reducing bacterium isolated from a deep-sea hydrothermal vent.</title>
        <authorList>
            <person name="Hashimoto Y."/>
            <person name="Tame A."/>
            <person name="Sawayama S."/>
            <person name="Miyazaki J."/>
            <person name="Takai K."/>
            <person name="Nakagawa S."/>
        </authorList>
    </citation>
    <scope>NUCLEOTIDE SEQUENCE</scope>
    <source>
        <strain evidence="1">GF1</strain>
    </source>
</reference>
<name>A0A915U235_9BACT</name>
<keyword evidence="2" id="KW-1185">Reference proteome</keyword>
<sequence length="76" mass="8151">MVHVVVVEYGPDLRCHQFRIQGLDSSDAMGILHRDAGDCRSPVHSEHGQGFYVGLNPGTAGGIGAAYGENRACHIF</sequence>
<dbReference type="KEGG" id="ddu:GF1_14680"/>
<protein>
    <submittedName>
        <fullName evidence="1">Uncharacterized protein</fullName>
    </submittedName>
</protein>
<organism evidence="1 2">
    <name type="scientific">Desulfolithobacter dissulfuricans</name>
    <dbReference type="NCBI Taxonomy" id="2795293"/>
    <lineage>
        <taxon>Bacteria</taxon>
        <taxon>Pseudomonadati</taxon>
        <taxon>Thermodesulfobacteriota</taxon>
        <taxon>Desulfobulbia</taxon>
        <taxon>Desulfobulbales</taxon>
        <taxon>Desulfobulbaceae</taxon>
        <taxon>Desulfolithobacter</taxon>
    </lineage>
</organism>
<dbReference type="AlphaFoldDB" id="A0A915U235"/>
<dbReference type="Proteomes" id="UP001063350">
    <property type="component" value="Chromosome"/>
</dbReference>
<evidence type="ECO:0000313" key="1">
    <source>
        <dbReference type="EMBL" id="BCO09092.1"/>
    </source>
</evidence>